<accession>A0A943GQS1</accession>
<evidence type="ECO:0000313" key="2">
    <source>
        <dbReference type="EMBL" id="MBS5147584.1"/>
    </source>
</evidence>
<dbReference type="Pfam" id="PF00535">
    <property type="entry name" value="Glycos_transf_2"/>
    <property type="match status" value="1"/>
</dbReference>
<dbReference type="PANTHER" id="PTHR22916:SF3">
    <property type="entry name" value="UDP-GLCNAC:BETAGAL BETA-1,3-N-ACETYLGLUCOSAMINYLTRANSFERASE-LIKE PROTEIN 1"/>
    <property type="match status" value="1"/>
</dbReference>
<dbReference type="Proteomes" id="UP000738879">
    <property type="component" value="Unassembled WGS sequence"/>
</dbReference>
<dbReference type="SUPFAM" id="SSF53448">
    <property type="entry name" value="Nucleotide-diphospho-sugar transferases"/>
    <property type="match status" value="1"/>
</dbReference>
<name>A0A943GQS1_9ACTN</name>
<feature type="domain" description="Glycosyltransferase 2-like" evidence="1">
    <location>
        <begin position="1"/>
        <end position="124"/>
    </location>
</feature>
<dbReference type="AlphaFoldDB" id="A0A943GQS1"/>
<evidence type="ECO:0000259" key="1">
    <source>
        <dbReference type="Pfam" id="PF00535"/>
    </source>
</evidence>
<organism evidence="2 3">
    <name type="scientific">Collinsella intestinalis</name>
    <dbReference type="NCBI Taxonomy" id="147207"/>
    <lineage>
        <taxon>Bacteria</taxon>
        <taxon>Bacillati</taxon>
        <taxon>Actinomycetota</taxon>
        <taxon>Coriobacteriia</taxon>
        <taxon>Coriobacteriales</taxon>
        <taxon>Coriobacteriaceae</taxon>
        <taxon>Collinsella</taxon>
    </lineage>
</organism>
<dbReference type="PANTHER" id="PTHR22916">
    <property type="entry name" value="GLYCOSYLTRANSFERASE"/>
    <property type="match status" value="1"/>
</dbReference>
<sequence length="317" mass="36344">MYNVEKYLARCLDSLLDQTCSDFEVICVDDCGPDSSATIARSYAKKYPNIFKVVFNPHNLGLGRTREHGISVATAPFVMFIDSDDYVANDYIETYLTEMQSNPVDVLIGGYTRDVDGKLTPHFVGNSHWSLLTYSISCAKMYKRDFLIGNDIHFSESRCGEDLFFSALLYCSNPSFNVIHYAGYRYYFNRASITSTASKSSNLEQFISPLFQEIRQACNLTPKSGNSYHAIEFFYLANMLNALISYSRGCGVKQMKEKLSFFYSDAQHQFPNYLSNPYISFRKSKGQSLKIRIAVSVFMYLKRINFDWPLYYLISLI</sequence>
<dbReference type="InterPro" id="IPR029044">
    <property type="entry name" value="Nucleotide-diphossugar_trans"/>
</dbReference>
<dbReference type="EMBL" id="JAGZJA010000012">
    <property type="protein sequence ID" value="MBS5147584.1"/>
    <property type="molecule type" value="Genomic_DNA"/>
</dbReference>
<proteinExistence type="predicted"/>
<dbReference type="GO" id="GO:0016758">
    <property type="term" value="F:hexosyltransferase activity"/>
    <property type="evidence" value="ECO:0007669"/>
    <property type="project" value="UniProtKB-ARBA"/>
</dbReference>
<dbReference type="CDD" id="cd00761">
    <property type="entry name" value="Glyco_tranf_GTA_type"/>
    <property type="match status" value="1"/>
</dbReference>
<gene>
    <name evidence="2" type="ORF">KHY67_07825</name>
</gene>
<evidence type="ECO:0000313" key="3">
    <source>
        <dbReference type="Proteomes" id="UP000738879"/>
    </source>
</evidence>
<dbReference type="InterPro" id="IPR001173">
    <property type="entry name" value="Glyco_trans_2-like"/>
</dbReference>
<dbReference type="Gene3D" id="3.90.550.10">
    <property type="entry name" value="Spore Coat Polysaccharide Biosynthesis Protein SpsA, Chain A"/>
    <property type="match status" value="1"/>
</dbReference>
<protein>
    <submittedName>
        <fullName evidence="2">Glycosyltransferase family 2 protein</fullName>
    </submittedName>
</protein>
<reference evidence="2" key="1">
    <citation type="submission" date="2021-02" db="EMBL/GenBank/DDBJ databases">
        <title>Infant gut strain persistence is associated with maternal origin, phylogeny, and functional potential including surface adhesion and iron acquisition.</title>
        <authorList>
            <person name="Lou Y.C."/>
        </authorList>
    </citation>
    <scope>NUCLEOTIDE SEQUENCE</scope>
    <source>
        <strain evidence="2">L3_128_245G1_dasL3_128_245G1_concoct_49</strain>
    </source>
</reference>
<comment type="caution">
    <text evidence="2">The sequence shown here is derived from an EMBL/GenBank/DDBJ whole genome shotgun (WGS) entry which is preliminary data.</text>
</comment>